<evidence type="ECO:0000313" key="2">
    <source>
        <dbReference type="Proteomes" id="UP000790377"/>
    </source>
</evidence>
<proteinExistence type="predicted"/>
<evidence type="ECO:0000313" key="1">
    <source>
        <dbReference type="EMBL" id="KAH7907198.1"/>
    </source>
</evidence>
<keyword evidence="2" id="KW-1185">Reference proteome</keyword>
<reference evidence="1" key="1">
    <citation type="journal article" date="2021" name="New Phytol.">
        <title>Evolutionary innovations through gain and loss of genes in the ectomycorrhizal Boletales.</title>
        <authorList>
            <person name="Wu G."/>
            <person name="Miyauchi S."/>
            <person name="Morin E."/>
            <person name="Kuo A."/>
            <person name="Drula E."/>
            <person name="Varga T."/>
            <person name="Kohler A."/>
            <person name="Feng B."/>
            <person name="Cao Y."/>
            <person name="Lipzen A."/>
            <person name="Daum C."/>
            <person name="Hundley H."/>
            <person name="Pangilinan J."/>
            <person name="Johnson J."/>
            <person name="Barry K."/>
            <person name="LaButti K."/>
            <person name="Ng V."/>
            <person name="Ahrendt S."/>
            <person name="Min B."/>
            <person name="Choi I.G."/>
            <person name="Park H."/>
            <person name="Plett J.M."/>
            <person name="Magnuson J."/>
            <person name="Spatafora J.W."/>
            <person name="Nagy L.G."/>
            <person name="Henrissat B."/>
            <person name="Grigoriev I.V."/>
            <person name="Yang Z.L."/>
            <person name="Xu J."/>
            <person name="Martin F.M."/>
        </authorList>
    </citation>
    <scope>NUCLEOTIDE SEQUENCE</scope>
    <source>
        <strain evidence="1">ATCC 28755</strain>
    </source>
</reference>
<sequence length="105" mass="11943">MRFEVGLNTCRCCSCHRTTSPPIAHRHMTEKLGTLHGDISAGNILITQDGRGVLTDWDERTDDKKVARRGTWLFMSACILQDQSKIHDIQDDMESFIHVLIYVAL</sequence>
<feature type="non-terminal residue" evidence="1">
    <location>
        <position position="105"/>
    </location>
</feature>
<name>A0ACB8A3G4_9AGAM</name>
<gene>
    <name evidence="1" type="ORF">BJ138DRAFT_1014903</name>
</gene>
<organism evidence="1 2">
    <name type="scientific">Hygrophoropsis aurantiaca</name>
    <dbReference type="NCBI Taxonomy" id="72124"/>
    <lineage>
        <taxon>Eukaryota</taxon>
        <taxon>Fungi</taxon>
        <taxon>Dikarya</taxon>
        <taxon>Basidiomycota</taxon>
        <taxon>Agaricomycotina</taxon>
        <taxon>Agaricomycetes</taxon>
        <taxon>Agaricomycetidae</taxon>
        <taxon>Boletales</taxon>
        <taxon>Coniophorineae</taxon>
        <taxon>Hygrophoropsidaceae</taxon>
        <taxon>Hygrophoropsis</taxon>
    </lineage>
</organism>
<dbReference type="Proteomes" id="UP000790377">
    <property type="component" value="Unassembled WGS sequence"/>
</dbReference>
<dbReference type="EMBL" id="MU267928">
    <property type="protein sequence ID" value="KAH7907198.1"/>
    <property type="molecule type" value="Genomic_DNA"/>
</dbReference>
<comment type="caution">
    <text evidence="1">The sequence shown here is derived from an EMBL/GenBank/DDBJ whole genome shotgun (WGS) entry which is preliminary data.</text>
</comment>
<protein>
    <submittedName>
        <fullName evidence="1">Uncharacterized protein</fullName>
    </submittedName>
</protein>
<accession>A0ACB8A3G4</accession>